<dbReference type="Pfam" id="PF12146">
    <property type="entry name" value="Hydrolase_4"/>
    <property type="match status" value="1"/>
</dbReference>
<feature type="domain" description="Serine aminopeptidase S33" evidence="1">
    <location>
        <begin position="102"/>
        <end position="271"/>
    </location>
</feature>
<reference evidence="2" key="1">
    <citation type="submission" date="2020-04" db="EMBL/GenBank/DDBJ databases">
        <authorList>
            <person name="Zhang T."/>
        </authorList>
    </citation>
    <scope>NUCLEOTIDE SEQUENCE</scope>
    <source>
        <strain evidence="2">HKST-UBA02</strain>
    </source>
</reference>
<dbReference type="AlphaFoldDB" id="A0A956NG56"/>
<evidence type="ECO:0000313" key="2">
    <source>
        <dbReference type="EMBL" id="MCA9757248.1"/>
    </source>
</evidence>
<accession>A0A956NG56</accession>
<evidence type="ECO:0000313" key="3">
    <source>
        <dbReference type="Proteomes" id="UP000739538"/>
    </source>
</evidence>
<sequence length="291" mass="31631">MTRPRALTWRPESPWARFLHLHGLGAHAGWCAPLAERLAAAGVEVIAPNLFRSTGTELPSPAEFVAVATAALTESVESAHHAHHEDRAHREDHGVRSAYAHHRVRESHPTADLPLFLAGTSLGGCLAVELSARLPAEGVCLFAPALHATYLPPSVIGAMVARLCVGGGGAYGTPIHRGIPVVRDEDLLERLRHDPDAVPAFSARSHLRAQHLITLAWWRLVRSNTPPILCLQGDEDEVVSAATNRRLFGGRAGREYAVVRGGRHDLPWEPDTDAMTERLLAWMRERVSGSA</sequence>
<dbReference type="GO" id="GO:0016787">
    <property type="term" value="F:hydrolase activity"/>
    <property type="evidence" value="ECO:0007669"/>
    <property type="project" value="UniProtKB-KW"/>
</dbReference>
<gene>
    <name evidence="2" type="ORF">KDA27_15690</name>
</gene>
<dbReference type="InterPro" id="IPR022742">
    <property type="entry name" value="Hydrolase_4"/>
</dbReference>
<keyword evidence="2" id="KW-0378">Hydrolase</keyword>
<dbReference type="PANTHER" id="PTHR11614">
    <property type="entry name" value="PHOSPHOLIPASE-RELATED"/>
    <property type="match status" value="1"/>
</dbReference>
<dbReference type="Proteomes" id="UP000739538">
    <property type="component" value="Unassembled WGS sequence"/>
</dbReference>
<reference evidence="2" key="2">
    <citation type="journal article" date="2021" name="Microbiome">
        <title>Successional dynamics and alternative stable states in a saline activated sludge microbial community over 9 years.</title>
        <authorList>
            <person name="Wang Y."/>
            <person name="Ye J."/>
            <person name="Ju F."/>
            <person name="Liu L."/>
            <person name="Boyd J.A."/>
            <person name="Deng Y."/>
            <person name="Parks D.H."/>
            <person name="Jiang X."/>
            <person name="Yin X."/>
            <person name="Woodcroft B.J."/>
            <person name="Tyson G.W."/>
            <person name="Hugenholtz P."/>
            <person name="Polz M.F."/>
            <person name="Zhang T."/>
        </authorList>
    </citation>
    <scope>NUCLEOTIDE SEQUENCE</scope>
    <source>
        <strain evidence="2">HKST-UBA02</strain>
    </source>
</reference>
<dbReference type="EMBL" id="JAGQHS010000089">
    <property type="protein sequence ID" value="MCA9757248.1"/>
    <property type="molecule type" value="Genomic_DNA"/>
</dbReference>
<protein>
    <submittedName>
        <fullName evidence="2">Alpha/beta fold hydrolase</fullName>
    </submittedName>
</protein>
<comment type="caution">
    <text evidence="2">The sequence shown here is derived from an EMBL/GenBank/DDBJ whole genome shotgun (WGS) entry which is preliminary data.</text>
</comment>
<dbReference type="InterPro" id="IPR051044">
    <property type="entry name" value="MAG_DAG_Lipase"/>
</dbReference>
<dbReference type="SUPFAM" id="SSF53474">
    <property type="entry name" value="alpha/beta-Hydrolases"/>
    <property type="match status" value="1"/>
</dbReference>
<name>A0A956NG56_UNCEI</name>
<proteinExistence type="predicted"/>
<dbReference type="Gene3D" id="3.40.50.1820">
    <property type="entry name" value="alpha/beta hydrolase"/>
    <property type="match status" value="1"/>
</dbReference>
<organism evidence="2 3">
    <name type="scientific">Eiseniibacteriota bacterium</name>
    <dbReference type="NCBI Taxonomy" id="2212470"/>
    <lineage>
        <taxon>Bacteria</taxon>
        <taxon>Candidatus Eiseniibacteriota</taxon>
    </lineage>
</organism>
<evidence type="ECO:0000259" key="1">
    <source>
        <dbReference type="Pfam" id="PF12146"/>
    </source>
</evidence>
<dbReference type="InterPro" id="IPR029058">
    <property type="entry name" value="AB_hydrolase_fold"/>
</dbReference>